<comment type="caution">
    <text evidence="2">The sequence shown here is derived from an EMBL/GenBank/DDBJ whole genome shotgun (WGS) entry which is preliminary data.</text>
</comment>
<dbReference type="GO" id="GO:0032259">
    <property type="term" value="P:methylation"/>
    <property type="evidence" value="ECO:0007669"/>
    <property type="project" value="UniProtKB-KW"/>
</dbReference>
<keyword evidence="2" id="KW-0808">Transferase</keyword>
<reference evidence="2 3" key="1">
    <citation type="journal article" date="2015" name="Genome Announc.">
        <title>Draft Genome of the Euendolithic (true boring) Cyanobacterium Mastigocoleus testarum strain BC008.</title>
        <authorList>
            <person name="Guida B.S."/>
            <person name="Garcia-Pichel F."/>
        </authorList>
    </citation>
    <scope>NUCLEOTIDE SEQUENCE [LARGE SCALE GENOMIC DNA]</scope>
    <source>
        <strain evidence="2 3">BC008</strain>
    </source>
</reference>
<keyword evidence="2" id="KW-0489">Methyltransferase</keyword>
<evidence type="ECO:0000313" key="2">
    <source>
        <dbReference type="EMBL" id="KST62770.1"/>
    </source>
</evidence>
<organism evidence="2 3">
    <name type="scientific">Mastigocoleus testarum BC008</name>
    <dbReference type="NCBI Taxonomy" id="371196"/>
    <lineage>
        <taxon>Bacteria</taxon>
        <taxon>Bacillati</taxon>
        <taxon>Cyanobacteriota</taxon>
        <taxon>Cyanophyceae</taxon>
        <taxon>Nostocales</taxon>
        <taxon>Hapalosiphonaceae</taxon>
        <taxon>Mastigocoleus</taxon>
    </lineage>
</organism>
<sequence length="425" mass="48704">MDQESILSNYAKAVAVGAYDCRHSYQFGKQDYVRRNWEDKYTRRILSPFIQELYEHKKNSNQGIRVMDLGCGAGEGLNILTTLPLTTLPQTSTTLDIISNKVLDYPSIASYKGVDISPAMIAKAKALYNKRSQAEFIVADLNDGLPVTSQEAPYDIYISSYGSLSHLNDASLTNLIEGICHHMGERAIFVADLLGKYSYEWPCYWGYSGSDRARMHNYSMSYIYPPHTRASAQVEVFPIRYWGGEELEKLISKISEDNSVKVQRYALCDRSILVGRHMDTQEYNSKAPSLRAAINSLYEPNFHTDLNQLIFKYEPHSQYPHLNRFFQNLQTAWNSIVYGCMEALSEWRDIEKLQAEPRIQNPPLVLNSNRIIRRLVHQAQFLQFDDPRANLVEPQLAYLLRDLEWNLQQGLGAAHGLVAIYEFCK</sequence>
<accession>A0A0V7ZE01</accession>
<dbReference type="AlphaFoldDB" id="A0A0V7ZE01"/>
<dbReference type="OrthoDB" id="503216at2"/>
<dbReference type="SUPFAM" id="SSF53335">
    <property type="entry name" value="S-adenosyl-L-methionine-dependent methyltransferases"/>
    <property type="match status" value="1"/>
</dbReference>
<gene>
    <name evidence="2" type="ORF">BC008_38360</name>
</gene>
<dbReference type="InterPro" id="IPR029063">
    <property type="entry name" value="SAM-dependent_MTases_sf"/>
</dbReference>
<dbReference type="GO" id="GO:0008168">
    <property type="term" value="F:methyltransferase activity"/>
    <property type="evidence" value="ECO:0007669"/>
    <property type="project" value="UniProtKB-KW"/>
</dbReference>
<protein>
    <submittedName>
        <fullName evidence="2">Methyltransferase</fullName>
    </submittedName>
</protein>
<dbReference type="EMBL" id="LMTZ01000151">
    <property type="protein sequence ID" value="KST62770.1"/>
    <property type="molecule type" value="Genomic_DNA"/>
</dbReference>
<dbReference type="Proteomes" id="UP000053372">
    <property type="component" value="Unassembled WGS sequence"/>
</dbReference>
<dbReference type="InterPro" id="IPR041698">
    <property type="entry name" value="Methyltransf_25"/>
</dbReference>
<dbReference type="Pfam" id="PF13649">
    <property type="entry name" value="Methyltransf_25"/>
    <property type="match status" value="1"/>
</dbReference>
<name>A0A0V7ZE01_9CYAN</name>
<feature type="domain" description="Methyltransferase" evidence="1">
    <location>
        <begin position="109"/>
        <end position="181"/>
    </location>
</feature>
<dbReference type="CDD" id="cd02440">
    <property type="entry name" value="AdoMet_MTases"/>
    <property type="match status" value="1"/>
</dbReference>
<proteinExistence type="predicted"/>
<keyword evidence="3" id="KW-1185">Reference proteome</keyword>
<evidence type="ECO:0000259" key="1">
    <source>
        <dbReference type="Pfam" id="PF13649"/>
    </source>
</evidence>
<dbReference type="Gene3D" id="3.40.50.150">
    <property type="entry name" value="Vaccinia Virus protein VP39"/>
    <property type="match status" value="1"/>
</dbReference>
<evidence type="ECO:0000313" key="3">
    <source>
        <dbReference type="Proteomes" id="UP000053372"/>
    </source>
</evidence>